<dbReference type="AlphaFoldDB" id="A0A940PF09"/>
<evidence type="ECO:0000313" key="1">
    <source>
        <dbReference type="EMBL" id="MBP1043630.1"/>
    </source>
</evidence>
<sequence length="47" mass="5482">MFKKCLFVEQIGNPLTLTGQSENRYNHQYDDCFSSFFIILAVKNSSF</sequence>
<keyword evidence="2" id="KW-1185">Reference proteome</keyword>
<accession>A0A940PF09</accession>
<dbReference type="EMBL" id="JAEEGA010000018">
    <property type="protein sequence ID" value="MBP1043630.1"/>
    <property type="molecule type" value="Genomic_DNA"/>
</dbReference>
<comment type="caution">
    <text evidence="1">The sequence shown here is derived from an EMBL/GenBank/DDBJ whole genome shotgun (WGS) entry which is preliminary data.</text>
</comment>
<name>A0A940PF09_9ENTE</name>
<proteinExistence type="predicted"/>
<dbReference type="Proteomes" id="UP000674938">
    <property type="component" value="Unassembled WGS sequence"/>
</dbReference>
<gene>
    <name evidence="1" type="ORF">I6N95_21620</name>
</gene>
<dbReference type="RefSeq" id="WP_209531444.1">
    <property type="nucleotide sequence ID" value="NZ_JAEEGA010000018.1"/>
</dbReference>
<organism evidence="1 2">
    <name type="scientific">Vagococcus allomyrinae</name>
    <dbReference type="NCBI Taxonomy" id="2794353"/>
    <lineage>
        <taxon>Bacteria</taxon>
        <taxon>Bacillati</taxon>
        <taxon>Bacillota</taxon>
        <taxon>Bacilli</taxon>
        <taxon>Lactobacillales</taxon>
        <taxon>Enterococcaceae</taxon>
        <taxon>Vagococcus</taxon>
    </lineage>
</organism>
<reference evidence="1" key="1">
    <citation type="submission" date="2020-12" db="EMBL/GenBank/DDBJ databases">
        <title>Vagococcus allomyrinae sp. nov. and Enterococcus lavae sp. nov., isolated from the larvae of Allomyrina dichotoma.</title>
        <authorList>
            <person name="Lee S.D."/>
        </authorList>
    </citation>
    <scope>NUCLEOTIDE SEQUENCE</scope>
    <source>
        <strain evidence="1">BWB3-3</strain>
    </source>
</reference>
<evidence type="ECO:0000313" key="2">
    <source>
        <dbReference type="Proteomes" id="UP000674938"/>
    </source>
</evidence>
<protein>
    <submittedName>
        <fullName evidence="1">Uncharacterized protein</fullName>
    </submittedName>
</protein>